<comment type="subcellular location">
    <subcellularLocation>
        <location evidence="2">Membrane</location>
        <topology evidence="2">Single-pass membrane protein</topology>
    </subcellularLocation>
</comment>
<evidence type="ECO:0000256" key="12">
    <source>
        <dbReference type="PIRSR" id="PIRSR602401-1"/>
    </source>
</evidence>
<dbReference type="Pfam" id="PF00067">
    <property type="entry name" value="p450"/>
    <property type="match status" value="1"/>
</dbReference>
<keyword evidence="5" id="KW-0812">Transmembrane</keyword>
<dbReference type="InterPro" id="IPR036396">
    <property type="entry name" value="Cyt_P450_sf"/>
</dbReference>
<reference evidence="14 15" key="1">
    <citation type="submission" date="2024-04" db="EMBL/GenBank/DDBJ databases">
        <authorList>
            <person name="Fracassetti M."/>
        </authorList>
    </citation>
    <scope>NUCLEOTIDE SEQUENCE [LARGE SCALE GENOMIC DNA]</scope>
</reference>
<dbReference type="CDD" id="cd11075">
    <property type="entry name" value="CYP77_89"/>
    <property type="match status" value="1"/>
</dbReference>
<keyword evidence="6 12" id="KW-0479">Metal-binding</keyword>
<organism evidence="14 15">
    <name type="scientific">Linum trigynum</name>
    <dbReference type="NCBI Taxonomy" id="586398"/>
    <lineage>
        <taxon>Eukaryota</taxon>
        <taxon>Viridiplantae</taxon>
        <taxon>Streptophyta</taxon>
        <taxon>Embryophyta</taxon>
        <taxon>Tracheophyta</taxon>
        <taxon>Spermatophyta</taxon>
        <taxon>Magnoliopsida</taxon>
        <taxon>eudicotyledons</taxon>
        <taxon>Gunneridae</taxon>
        <taxon>Pentapetalae</taxon>
        <taxon>rosids</taxon>
        <taxon>fabids</taxon>
        <taxon>Malpighiales</taxon>
        <taxon>Linaceae</taxon>
        <taxon>Linum</taxon>
    </lineage>
</organism>
<evidence type="ECO:0000256" key="10">
    <source>
        <dbReference type="ARBA" id="ARBA00023033"/>
    </source>
</evidence>
<dbReference type="InterPro" id="IPR001128">
    <property type="entry name" value="Cyt_P450"/>
</dbReference>
<dbReference type="GO" id="GO:0016020">
    <property type="term" value="C:membrane"/>
    <property type="evidence" value="ECO:0007669"/>
    <property type="project" value="UniProtKB-SubCell"/>
</dbReference>
<dbReference type="PROSITE" id="PS00086">
    <property type="entry name" value="CYTOCHROME_P450"/>
    <property type="match status" value="1"/>
</dbReference>
<evidence type="ECO:0000256" key="1">
    <source>
        <dbReference type="ARBA" id="ARBA00001971"/>
    </source>
</evidence>
<dbReference type="GO" id="GO:0016709">
    <property type="term" value="F:oxidoreductase activity, acting on paired donors, with incorporation or reduction of molecular oxygen, NAD(P)H as one donor, and incorporation of one atom of oxygen"/>
    <property type="evidence" value="ECO:0007669"/>
    <property type="project" value="TreeGrafter"/>
</dbReference>
<evidence type="ECO:0000256" key="6">
    <source>
        <dbReference type="ARBA" id="ARBA00022723"/>
    </source>
</evidence>
<dbReference type="PRINTS" id="PR00385">
    <property type="entry name" value="P450"/>
</dbReference>
<dbReference type="GO" id="GO:0020037">
    <property type="term" value="F:heme binding"/>
    <property type="evidence" value="ECO:0007669"/>
    <property type="project" value="InterPro"/>
</dbReference>
<name>A0AAV2E5R0_9ROSI</name>
<dbReference type="SUPFAM" id="SSF48264">
    <property type="entry name" value="Cytochrome P450"/>
    <property type="match status" value="1"/>
</dbReference>
<evidence type="ECO:0008006" key="16">
    <source>
        <dbReference type="Google" id="ProtNLM"/>
    </source>
</evidence>
<evidence type="ECO:0000313" key="14">
    <source>
        <dbReference type="EMBL" id="CAL1381246.1"/>
    </source>
</evidence>
<comment type="similarity">
    <text evidence="3 13">Belongs to the cytochrome P450 family.</text>
</comment>
<dbReference type="Gene3D" id="1.10.630.10">
    <property type="entry name" value="Cytochrome P450"/>
    <property type="match status" value="1"/>
</dbReference>
<protein>
    <recommendedName>
        <fullName evidence="16">Cytochrome P450</fullName>
    </recommendedName>
</protein>
<evidence type="ECO:0000256" key="4">
    <source>
        <dbReference type="ARBA" id="ARBA00022617"/>
    </source>
</evidence>
<evidence type="ECO:0000256" key="11">
    <source>
        <dbReference type="ARBA" id="ARBA00023136"/>
    </source>
</evidence>
<dbReference type="FunFam" id="1.10.630.10:FF:000012">
    <property type="entry name" value="Cytochrome P450 family protein"/>
    <property type="match status" value="1"/>
</dbReference>
<keyword evidence="10 13" id="KW-0503">Monooxygenase</keyword>
<comment type="cofactor">
    <cofactor evidence="1 12">
        <name>heme</name>
        <dbReference type="ChEBI" id="CHEBI:30413"/>
    </cofactor>
</comment>
<keyword evidence="4 12" id="KW-0349">Heme</keyword>
<dbReference type="InterPro" id="IPR002401">
    <property type="entry name" value="Cyt_P450_E_grp-I"/>
</dbReference>
<dbReference type="Proteomes" id="UP001497516">
    <property type="component" value="Chromosome 4"/>
</dbReference>
<sequence>MDFWLILISILCIGASIFSLWINSKGTSKNLPPSPPTLPIVGNFLLLLKSSNNFSSLKPLLRQLSSKYGPIITLYLGSRPSIFITSRETAHQALVRSGSTFASRPPAMETSRIIFTNQNTVATSPYNPIWRVLRHNFMSLTHPSRLHLYSDCRRWAAKVLIEKIAATTIGAGDGDGDGKKAIHIVNHFQHAFFCLLTYMCFGEKLDEELLVDIERTQRATIGNFIRFNVLNFMPKLTRILFRNLWIELLEIRHGLDVTLLPLIKSRQEQSKERDSEVVSDPPKWYLDTILELQVPGEGRKFTDFELISLCSEFLNSGTDTTVTTLQWVMANLVKHQRIQKILQREIDSVVQPGNEIQEEDLKEMPYLKAVILETLRRHPPGHFILPRAVTEDTKLGGYDIPKSAIINVTVADMGRDPQVWEDPMEFKPERFLGDGVDGKMEEFDFKGVKGIKMMPFGAGRRVCPAITVAILHLEWFVANLVREFEWQAEEGVEVDLSEKQDFTTGMRNPLKVVVTPRIS</sequence>
<dbReference type="InterPro" id="IPR051103">
    <property type="entry name" value="Plant_metabolite_P450s"/>
</dbReference>
<dbReference type="AlphaFoldDB" id="A0AAV2E5R0"/>
<evidence type="ECO:0000256" key="7">
    <source>
        <dbReference type="ARBA" id="ARBA00022989"/>
    </source>
</evidence>
<dbReference type="PANTHER" id="PTHR24298:SF835">
    <property type="entry name" value="P450, PUTATIVE-RELATED"/>
    <property type="match status" value="1"/>
</dbReference>
<evidence type="ECO:0000256" key="9">
    <source>
        <dbReference type="ARBA" id="ARBA00023004"/>
    </source>
</evidence>
<evidence type="ECO:0000256" key="2">
    <source>
        <dbReference type="ARBA" id="ARBA00004167"/>
    </source>
</evidence>
<accession>A0AAV2E5R0</accession>
<evidence type="ECO:0000313" key="15">
    <source>
        <dbReference type="Proteomes" id="UP001497516"/>
    </source>
</evidence>
<proteinExistence type="inferred from homology"/>
<evidence type="ECO:0000256" key="5">
    <source>
        <dbReference type="ARBA" id="ARBA00022692"/>
    </source>
</evidence>
<keyword evidence="15" id="KW-1185">Reference proteome</keyword>
<gene>
    <name evidence="14" type="ORF">LTRI10_LOCUS22638</name>
</gene>
<keyword evidence="9 12" id="KW-0408">Iron</keyword>
<dbReference type="PRINTS" id="PR00463">
    <property type="entry name" value="EP450I"/>
</dbReference>
<dbReference type="PANTHER" id="PTHR24298">
    <property type="entry name" value="FLAVONOID 3'-MONOOXYGENASE-RELATED"/>
    <property type="match status" value="1"/>
</dbReference>
<dbReference type="GO" id="GO:0005506">
    <property type="term" value="F:iron ion binding"/>
    <property type="evidence" value="ECO:0007669"/>
    <property type="project" value="InterPro"/>
</dbReference>
<keyword evidence="8 13" id="KW-0560">Oxidoreductase</keyword>
<dbReference type="EMBL" id="OZ034817">
    <property type="protein sequence ID" value="CAL1381246.1"/>
    <property type="molecule type" value="Genomic_DNA"/>
</dbReference>
<dbReference type="InterPro" id="IPR017972">
    <property type="entry name" value="Cyt_P450_CS"/>
</dbReference>
<evidence type="ECO:0000256" key="13">
    <source>
        <dbReference type="RuleBase" id="RU000461"/>
    </source>
</evidence>
<keyword evidence="11" id="KW-0472">Membrane</keyword>
<keyword evidence="7" id="KW-1133">Transmembrane helix</keyword>
<evidence type="ECO:0000256" key="3">
    <source>
        <dbReference type="ARBA" id="ARBA00010617"/>
    </source>
</evidence>
<feature type="binding site" description="axial binding residue" evidence="12">
    <location>
        <position position="463"/>
    </location>
    <ligand>
        <name>heme</name>
        <dbReference type="ChEBI" id="CHEBI:30413"/>
    </ligand>
    <ligandPart>
        <name>Fe</name>
        <dbReference type="ChEBI" id="CHEBI:18248"/>
    </ligandPart>
</feature>
<evidence type="ECO:0000256" key="8">
    <source>
        <dbReference type="ARBA" id="ARBA00023002"/>
    </source>
</evidence>